<dbReference type="EMBL" id="JBHUOZ010000003">
    <property type="protein sequence ID" value="MFD2921654.1"/>
    <property type="molecule type" value="Genomic_DNA"/>
</dbReference>
<dbReference type="PANTHER" id="PTHR38471:SF2">
    <property type="entry name" value="FOUR HELIX BUNDLE PROTEIN"/>
    <property type="match status" value="1"/>
</dbReference>
<dbReference type="RefSeq" id="WP_386102385.1">
    <property type="nucleotide sequence ID" value="NZ_JBHUOZ010000003.1"/>
</dbReference>
<evidence type="ECO:0000313" key="1">
    <source>
        <dbReference type="EMBL" id="MFD2921654.1"/>
    </source>
</evidence>
<organism evidence="1 2">
    <name type="scientific">Terrimonas rubra</name>
    <dbReference type="NCBI Taxonomy" id="1035890"/>
    <lineage>
        <taxon>Bacteria</taxon>
        <taxon>Pseudomonadati</taxon>
        <taxon>Bacteroidota</taxon>
        <taxon>Chitinophagia</taxon>
        <taxon>Chitinophagales</taxon>
        <taxon>Chitinophagaceae</taxon>
        <taxon>Terrimonas</taxon>
    </lineage>
</organism>
<dbReference type="CDD" id="cd16377">
    <property type="entry name" value="23S_rRNA_IVP_like"/>
    <property type="match status" value="1"/>
</dbReference>
<name>A0ABW6A8V2_9BACT</name>
<dbReference type="Gene3D" id="1.20.1440.60">
    <property type="entry name" value="23S rRNA-intervening sequence"/>
    <property type="match status" value="1"/>
</dbReference>
<reference evidence="2" key="1">
    <citation type="journal article" date="2019" name="Int. J. Syst. Evol. Microbiol.">
        <title>The Global Catalogue of Microorganisms (GCM) 10K type strain sequencing project: providing services to taxonomists for standard genome sequencing and annotation.</title>
        <authorList>
            <consortium name="The Broad Institute Genomics Platform"/>
            <consortium name="The Broad Institute Genome Sequencing Center for Infectious Disease"/>
            <person name="Wu L."/>
            <person name="Ma J."/>
        </authorList>
    </citation>
    <scope>NUCLEOTIDE SEQUENCE [LARGE SCALE GENOMIC DNA]</scope>
    <source>
        <strain evidence="2">KCTC 23299</strain>
    </source>
</reference>
<sequence>MATIKQFEDIEAWKIARELCHKLGVLIDTGSFKTSFKLIAQMEASSGSIMDNIAEGFERGTRGEFIQFLGYAKGSCGELRSQLYRSLDRNFITQSDFEMLHVMSSQTSGKIQNLINYLNKTGVEGVRKKR</sequence>
<accession>A0ABW6A8V2</accession>
<dbReference type="InterPro" id="IPR036583">
    <property type="entry name" value="23S_rRNA_IVS_sf"/>
</dbReference>
<comment type="caution">
    <text evidence="1">The sequence shown here is derived from an EMBL/GenBank/DDBJ whole genome shotgun (WGS) entry which is preliminary data.</text>
</comment>
<evidence type="ECO:0000313" key="2">
    <source>
        <dbReference type="Proteomes" id="UP001597511"/>
    </source>
</evidence>
<dbReference type="SUPFAM" id="SSF158446">
    <property type="entry name" value="IVS-encoded protein-like"/>
    <property type="match status" value="1"/>
</dbReference>
<dbReference type="NCBIfam" id="TIGR02436">
    <property type="entry name" value="four helix bundle protein"/>
    <property type="match status" value="1"/>
</dbReference>
<dbReference type="Proteomes" id="UP001597511">
    <property type="component" value="Unassembled WGS sequence"/>
</dbReference>
<dbReference type="Pfam" id="PF05635">
    <property type="entry name" value="23S_rRNA_IVP"/>
    <property type="match status" value="1"/>
</dbReference>
<protein>
    <submittedName>
        <fullName evidence="1">Four helix bundle protein</fullName>
    </submittedName>
</protein>
<keyword evidence="2" id="KW-1185">Reference proteome</keyword>
<gene>
    <name evidence="1" type="ORF">ACFS6H_18185</name>
</gene>
<dbReference type="InterPro" id="IPR012657">
    <property type="entry name" value="23S_rRNA-intervening_sequence"/>
</dbReference>
<proteinExistence type="predicted"/>
<dbReference type="PANTHER" id="PTHR38471">
    <property type="entry name" value="FOUR HELIX BUNDLE PROTEIN"/>
    <property type="match status" value="1"/>
</dbReference>